<comment type="catalytic activity">
    <reaction evidence="4">
        <text>a 2'-deoxyadenosine in DNA + S-adenosyl-L-methionine = an N(6)-methyl-2'-deoxyadenosine in DNA + S-adenosyl-L-homocysteine + H(+)</text>
        <dbReference type="Rhea" id="RHEA:15197"/>
        <dbReference type="Rhea" id="RHEA-COMP:12418"/>
        <dbReference type="Rhea" id="RHEA-COMP:12419"/>
        <dbReference type="ChEBI" id="CHEBI:15378"/>
        <dbReference type="ChEBI" id="CHEBI:57856"/>
        <dbReference type="ChEBI" id="CHEBI:59789"/>
        <dbReference type="ChEBI" id="CHEBI:90615"/>
        <dbReference type="ChEBI" id="CHEBI:90616"/>
        <dbReference type="EC" id="2.1.1.72"/>
    </reaction>
</comment>
<dbReference type="GO" id="GO:0008168">
    <property type="term" value="F:methyltransferase activity"/>
    <property type="evidence" value="ECO:0007669"/>
    <property type="project" value="UniProtKB-KW"/>
</dbReference>
<proteinExistence type="predicted"/>
<evidence type="ECO:0000256" key="2">
    <source>
        <dbReference type="ARBA" id="ARBA00022603"/>
    </source>
</evidence>
<evidence type="ECO:0000259" key="5">
    <source>
        <dbReference type="Pfam" id="PF02384"/>
    </source>
</evidence>
<dbReference type="Proteomes" id="UP000627166">
    <property type="component" value="Unassembled WGS sequence"/>
</dbReference>
<keyword evidence="2 7" id="KW-0489">Methyltransferase</keyword>
<dbReference type="SUPFAM" id="SSF53335">
    <property type="entry name" value="S-adenosyl-L-methionine-dependent methyltransferases"/>
    <property type="match status" value="1"/>
</dbReference>
<evidence type="ECO:0000259" key="6">
    <source>
        <dbReference type="Pfam" id="PF12950"/>
    </source>
</evidence>
<keyword evidence="8" id="KW-1185">Reference proteome</keyword>
<dbReference type="Gene3D" id="3.40.50.150">
    <property type="entry name" value="Vaccinia Virus protein VP39"/>
    <property type="match status" value="1"/>
</dbReference>
<feature type="domain" description="TaqI-like C-terminal specificity" evidence="6">
    <location>
        <begin position="600"/>
        <end position="709"/>
    </location>
</feature>
<evidence type="ECO:0000256" key="1">
    <source>
        <dbReference type="ARBA" id="ARBA00011900"/>
    </source>
</evidence>
<dbReference type="Pfam" id="PF12950">
    <property type="entry name" value="TaqI_C"/>
    <property type="match status" value="1"/>
</dbReference>
<evidence type="ECO:0000256" key="4">
    <source>
        <dbReference type="ARBA" id="ARBA00047942"/>
    </source>
</evidence>
<gene>
    <name evidence="7" type="ORF">H9637_01555</name>
</gene>
<dbReference type="RefSeq" id="WP_191738723.1">
    <property type="nucleotide sequence ID" value="NZ_JACSQB010000012.1"/>
</dbReference>
<dbReference type="PANTHER" id="PTHR33841:SF1">
    <property type="entry name" value="DNA METHYLTRANSFERASE A"/>
    <property type="match status" value="1"/>
</dbReference>
<dbReference type="InterPro" id="IPR003356">
    <property type="entry name" value="DNA_methylase_A-5"/>
</dbReference>
<dbReference type="Pfam" id="PF02384">
    <property type="entry name" value="N6_Mtase"/>
    <property type="match status" value="1"/>
</dbReference>
<dbReference type="InterPro" id="IPR025931">
    <property type="entry name" value="TaqI_C"/>
</dbReference>
<evidence type="ECO:0000313" key="7">
    <source>
        <dbReference type="EMBL" id="MBD8045741.1"/>
    </source>
</evidence>
<dbReference type="PANTHER" id="PTHR33841">
    <property type="entry name" value="DNA METHYLTRANSFERASE YEEA-RELATED"/>
    <property type="match status" value="1"/>
</dbReference>
<dbReference type="InterPro" id="IPR029063">
    <property type="entry name" value="SAM-dependent_MTases_sf"/>
</dbReference>
<dbReference type="EC" id="2.1.1.72" evidence="1"/>
<accession>A0ABR8YNH5</accession>
<evidence type="ECO:0000256" key="3">
    <source>
        <dbReference type="ARBA" id="ARBA00022679"/>
    </source>
</evidence>
<keyword evidence="3" id="KW-0808">Transferase</keyword>
<dbReference type="PRINTS" id="PR00507">
    <property type="entry name" value="N12N6MTFRASE"/>
</dbReference>
<dbReference type="InterPro" id="IPR050953">
    <property type="entry name" value="N4_N6_ade-DNA_methylase"/>
</dbReference>
<dbReference type="GO" id="GO:0032259">
    <property type="term" value="P:methylation"/>
    <property type="evidence" value="ECO:0007669"/>
    <property type="project" value="UniProtKB-KW"/>
</dbReference>
<comment type="caution">
    <text evidence="7">The sequence shown here is derived from an EMBL/GenBank/DDBJ whole genome shotgun (WGS) entry which is preliminary data.</text>
</comment>
<feature type="domain" description="DNA methylase adenine-specific" evidence="5">
    <location>
        <begin position="258"/>
        <end position="536"/>
    </location>
</feature>
<protein>
    <recommendedName>
        <fullName evidence="1">site-specific DNA-methyltransferase (adenine-specific)</fullName>
        <ecNumber evidence="1">2.1.1.72</ecNumber>
    </recommendedName>
</protein>
<organism evidence="7 8">
    <name type="scientific">Clostridium faecium</name>
    <dbReference type="NCBI Taxonomy" id="2762223"/>
    <lineage>
        <taxon>Bacteria</taxon>
        <taxon>Bacillati</taxon>
        <taxon>Bacillota</taxon>
        <taxon>Clostridia</taxon>
        <taxon>Eubacteriales</taxon>
        <taxon>Clostridiaceae</taxon>
        <taxon>Clostridium</taxon>
    </lineage>
</organism>
<dbReference type="EMBL" id="JACSQB010000012">
    <property type="protein sequence ID" value="MBD8045741.1"/>
    <property type="molecule type" value="Genomic_DNA"/>
</dbReference>
<reference evidence="7 8" key="1">
    <citation type="submission" date="2020-08" db="EMBL/GenBank/DDBJ databases">
        <title>A Genomic Blueprint of the Chicken Gut Microbiome.</title>
        <authorList>
            <person name="Gilroy R."/>
            <person name="Ravi A."/>
            <person name="Getino M."/>
            <person name="Pursley I."/>
            <person name="Horton D.L."/>
            <person name="Alikhan N.-F."/>
            <person name="Baker D."/>
            <person name="Gharbi K."/>
            <person name="Hall N."/>
            <person name="Watson M."/>
            <person name="Adriaenssens E.M."/>
            <person name="Foster-Nyarko E."/>
            <person name="Jarju S."/>
            <person name="Secka A."/>
            <person name="Antonio M."/>
            <person name="Oren A."/>
            <person name="Chaudhuri R."/>
            <person name="La Ragione R.M."/>
            <person name="Hildebrand F."/>
            <person name="Pallen M.J."/>
        </authorList>
    </citation>
    <scope>NUCLEOTIDE SEQUENCE [LARGE SCALE GENOMIC DNA]</scope>
    <source>
        <strain evidence="7 8">N37</strain>
    </source>
</reference>
<sequence length="904" mass="105264">MTTKQESLKLIKNSLYEIGYDENKITDNYPIITDNKVIYFDFVAFGHDKIQDTSTSCILVKYCEDENEEMQLVEDSVYSATPILITPKKDKVDVWKISVEKKSEVVWELKYDGLGEHFALNRVKLDYNKIVSSKEEVDQLTFFSANNLFKFAAKVNCELLGKEFKKAIYNAKKCININSEHEVKDLTSITMHIIAAKILNDKLILGRRYGNIHTIIDKLSKLYSDYFNSQYVYKYGEELIDSIYNSFRKDLSYRSIDNKILGNFYENTLFESDVAKNKELKQELGIYYTPHSIVNNMLEIMPIELIDFRSRYVLDGSCGSGSLLIGAYKRLKSLLPKRMSDELKHKYLTNMILGIDIDRFACEVARLELLLTSIPYGNGWKIYNEDFQIINNIQYKPSIIVANPPYKKIREGGEQIEKATIFLERYIDLLSEGGLLAIVLPESFLENINCKNARQKLLTNIDIYEIWSLPKGIFDTNNCATTVMIGRKVSEENLVDGPFKVRIVNKNKTSINKFKAKGCFDFNFVCRSQKQFLQNENYKIIFSPISSIIRKIEQNKKISEYINYTQGIQIPFKYNYPLVSDDYKEGYSKFFRNARYGFDKFKIEWQEQKETRYLKYNPDNIVNSNFKRRGLRLRENKREVLESHKVILLMNSTPGTFWRTKAAIDREGIYPSHSFWCMVPKNEQTSLEVIAALINSKLVNLYIGTNNRALNIKSDIILNIPMPDFTSEQKIEIKKLVQLIESSNDVSRNLEKMDKIIYSAFGLTNEEIYLVEQYYLNVSGSLEENLINIHDIEETVEVTGRTISVDLDNNFIEVQFVECEEVKYVDVTEEVPGWLLNENLSFTCIIKEEDFYERHICIKNVRPLDYTYLNETEFNNLLNNDLSYFYTNDDKKELKSFIGGDLNA</sequence>
<name>A0ABR8YNH5_9CLOT</name>
<evidence type="ECO:0000313" key="8">
    <source>
        <dbReference type="Proteomes" id="UP000627166"/>
    </source>
</evidence>